<evidence type="ECO:0000256" key="4">
    <source>
        <dbReference type="ARBA" id="ARBA00022692"/>
    </source>
</evidence>
<gene>
    <name evidence="10" type="ORF">G7Z17_g4861</name>
</gene>
<feature type="transmembrane region" description="Helical" evidence="9">
    <location>
        <begin position="188"/>
        <end position="207"/>
    </location>
</feature>
<dbReference type="AlphaFoldDB" id="A0A9P5LHW2"/>
<dbReference type="PANTHER" id="PTHR13085:SF0">
    <property type="entry name" value="SIGNAL PEPTIDASE COMPLEX SUBUNIT 2"/>
    <property type="match status" value="1"/>
</dbReference>
<dbReference type="GO" id="GO:0005787">
    <property type="term" value="C:signal peptidase complex"/>
    <property type="evidence" value="ECO:0007669"/>
    <property type="project" value="InterPro"/>
</dbReference>
<evidence type="ECO:0000256" key="8">
    <source>
        <dbReference type="ARBA" id="ARBA00045608"/>
    </source>
</evidence>
<comment type="subcellular location">
    <subcellularLocation>
        <location evidence="1">Endoplasmic reticulum membrane</location>
        <topology evidence="1">Multi-pass membrane protein</topology>
    </subcellularLocation>
</comment>
<evidence type="ECO:0000256" key="6">
    <source>
        <dbReference type="ARBA" id="ARBA00022989"/>
    </source>
</evidence>
<sequence length="338" mass="36723">MHHQLRRSLVGAYLIPPGPGTAVAPSLREAAKVPWQQIPKPHGHEHEHHHVPQVEVVETTVLHIPPPPYHSTLQSPWQTPPRRSRSITLLVRLSPELYKLNAPPDAVGLARCAALHCTLLTPWLLATTDLKNTSDDAIPNYLNSLKFKQSHFLTDVRLALGYSAFTLAAACFLWDYKLGFQSTKHFTAAAVAVYTLINTALTLWITVREKGVVYEGTAPSGETISITTSTKKNVPVYNLSIIVTSKDSKKRAIKIAKPFSSWFDQTGQFVAVPFQEILASSVPLIGKGDPKRVTVSQELLDASPDVLDAILAANSATAVGSSTAAQAAGKQGGKRRKA</sequence>
<evidence type="ECO:0000256" key="7">
    <source>
        <dbReference type="ARBA" id="ARBA00023136"/>
    </source>
</evidence>
<comment type="similarity">
    <text evidence="2">Belongs to the SPCS2 family.</text>
</comment>
<comment type="caution">
    <text evidence="10">The sequence shown here is derived from an EMBL/GenBank/DDBJ whole genome shotgun (WGS) entry which is preliminary data.</text>
</comment>
<feature type="transmembrane region" description="Helical" evidence="9">
    <location>
        <begin position="156"/>
        <end position="176"/>
    </location>
</feature>
<evidence type="ECO:0000313" key="10">
    <source>
        <dbReference type="EMBL" id="KAF7551623.1"/>
    </source>
</evidence>
<dbReference type="InterPro" id="IPR009582">
    <property type="entry name" value="Spc2/SPCS2"/>
</dbReference>
<evidence type="ECO:0000313" key="11">
    <source>
        <dbReference type="Proteomes" id="UP000722485"/>
    </source>
</evidence>
<dbReference type="EMBL" id="JAANBB010000074">
    <property type="protein sequence ID" value="KAF7551623.1"/>
    <property type="molecule type" value="Genomic_DNA"/>
</dbReference>
<dbReference type="Pfam" id="PF06703">
    <property type="entry name" value="SPC25"/>
    <property type="match status" value="1"/>
</dbReference>
<keyword evidence="7 9" id="KW-0472">Membrane</keyword>
<proteinExistence type="inferred from homology"/>
<evidence type="ECO:0000256" key="1">
    <source>
        <dbReference type="ARBA" id="ARBA00004477"/>
    </source>
</evidence>
<dbReference type="PANTHER" id="PTHR13085">
    <property type="entry name" value="MICROSOMAL SIGNAL PEPTIDASE 25 KDA SUBUNIT"/>
    <property type="match status" value="1"/>
</dbReference>
<accession>A0A9P5LHW2</accession>
<evidence type="ECO:0000256" key="5">
    <source>
        <dbReference type="ARBA" id="ARBA00022824"/>
    </source>
</evidence>
<dbReference type="GO" id="GO:0006465">
    <property type="term" value="P:signal peptide processing"/>
    <property type="evidence" value="ECO:0007669"/>
    <property type="project" value="InterPro"/>
</dbReference>
<keyword evidence="4 9" id="KW-0812">Transmembrane</keyword>
<dbReference type="Proteomes" id="UP000722485">
    <property type="component" value="Unassembled WGS sequence"/>
</dbReference>
<evidence type="ECO:0000256" key="2">
    <source>
        <dbReference type="ARBA" id="ARBA00007324"/>
    </source>
</evidence>
<organism evidence="10 11">
    <name type="scientific">Cylindrodendrum hubeiense</name>
    <dbReference type="NCBI Taxonomy" id="595255"/>
    <lineage>
        <taxon>Eukaryota</taxon>
        <taxon>Fungi</taxon>
        <taxon>Dikarya</taxon>
        <taxon>Ascomycota</taxon>
        <taxon>Pezizomycotina</taxon>
        <taxon>Sordariomycetes</taxon>
        <taxon>Hypocreomycetidae</taxon>
        <taxon>Hypocreales</taxon>
        <taxon>Nectriaceae</taxon>
        <taxon>Cylindrodendrum</taxon>
    </lineage>
</organism>
<keyword evidence="11" id="KW-1185">Reference proteome</keyword>
<protein>
    <recommendedName>
        <fullName evidence="3">Signal peptidase complex subunit 2</fullName>
    </recommendedName>
</protein>
<keyword evidence="5" id="KW-0256">Endoplasmic reticulum</keyword>
<evidence type="ECO:0000256" key="3">
    <source>
        <dbReference type="ARBA" id="ARBA00017057"/>
    </source>
</evidence>
<keyword evidence="6 9" id="KW-1133">Transmembrane helix</keyword>
<reference evidence="10" key="1">
    <citation type="submission" date="2020-03" db="EMBL/GenBank/DDBJ databases">
        <title>Draft Genome Sequence of Cylindrodendrum hubeiense.</title>
        <authorList>
            <person name="Buettner E."/>
            <person name="Kellner H."/>
        </authorList>
    </citation>
    <scope>NUCLEOTIDE SEQUENCE</scope>
    <source>
        <strain evidence="10">IHI 201604</strain>
    </source>
</reference>
<evidence type="ECO:0000256" key="9">
    <source>
        <dbReference type="SAM" id="Phobius"/>
    </source>
</evidence>
<comment type="function">
    <text evidence="8">Component of the signal peptidase complex (SPC) which catalyzes the cleavage of N-terminal signal sequences from nascent proteins as they are translocated into the lumen of the endoplasmic reticulum. Enhances the enzymatic activity of SPC and facilitates the interactions between different components of the translocation site.</text>
</comment>
<dbReference type="OrthoDB" id="29558at2759"/>
<dbReference type="GO" id="GO:0045047">
    <property type="term" value="P:protein targeting to ER"/>
    <property type="evidence" value="ECO:0007669"/>
    <property type="project" value="TreeGrafter"/>
</dbReference>
<name>A0A9P5LHW2_9HYPO</name>